<dbReference type="RefSeq" id="WP_188406986.1">
    <property type="nucleotide sequence ID" value="NZ_BMGL01000014.1"/>
</dbReference>
<evidence type="ECO:0000259" key="1">
    <source>
        <dbReference type="PROSITE" id="PS51352"/>
    </source>
</evidence>
<dbReference type="InterPro" id="IPR013766">
    <property type="entry name" value="Thioredoxin_domain"/>
</dbReference>
<feature type="domain" description="Thioredoxin" evidence="1">
    <location>
        <begin position="32"/>
        <end position="185"/>
    </location>
</feature>
<dbReference type="AlphaFoldDB" id="A0A917A0F3"/>
<evidence type="ECO:0000313" key="2">
    <source>
        <dbReference type="EMBL" id="GGE21090.1"/>
    </source>
</evidence>
<dbReference type="PROSITE" id="PS51352">
    <property type="entry name" value="THIOREDOXIN_2"/>
    <property type="match status" value="1"/>
</dbReference>
<accession>A0A917A0F3</accession>
<keyword evidence="3" id="KW-1185">Reference proteome</keyword>
<reference evidence="2 3" key="1">
    <citation type="journal article" date="2014" name="Int. J. Syst. Evol. Microbiol.">
        <title>Complete genome sequence of Corynebacterium casei LMG S-19264T (=DSM 44701T), isolated from a smear-ripened cheese.</title>
        <authorList>
            <consortium name="US DOE Joint Genome Institute (JGI-PGF)"/>
            <person name="Walter F."/>
            <person name="Albersmeier A."/>
            <person name="Kalinowski J."/>
            <person name="Ruckert C."/>
        </authorList>
    </citation>
    <scope>NUCLEOTIDE SEQUENCE [LARGE SCALE GENOMIC DNA]</scope>
    <source>
        <strain evidence="2 3">CGMCC 1.12925</strain>
    </source>
</reference>
<comment type="caution">
    <text evidence="2">The sequence shown here is derived from an EMBL/GenBank/DDBJ whole genome shotgun (WGS) entry which is preliminary data.</text>
</comment>
<name>A0A917A0F3_9FLAO</name>
<dbReference type="PANTHER" id="PTHR43640:SF1">
    <property type="entry name" value="THIOREDOXIN-DEPENDENT PEROXIREDOXIN"/>
    <property type="match status" value="1"/>
</dbReference>
<protein>
    <submittedName>
        <fullName evidence="2">Thioredoxin family protein</fullName>
    </submittedName>
</protein>
<dbReference type="InterPro" id="IPR047262">
    <property type="entry name" value="PRX-like1"/>
</dbReference>
<dbReference type="InterPro" id="IPR036249">
    <property type="entry name" value="Thioredoxin-like_sf"/>
</dbReference>
<evidence type="ECO:0000313" key="3">
    <source>
        <dbReference type="Proteomes" id="UP000599688"/>
    </source>
</evidence>
<sequence length="208" mass="23669">MKNIFKSIRILVLISIPFVLFSFFNPTLKNAYAIGDQVENFELPNIDGKYVSLSDYTNQKGVIVIFTCNTCPYAVAYEDRIIALHKKYAEKGYPVLAINPNDPEVQPGDSFAEMKNRAKEKGFTFPYLLDEKQQVYPKFGASRTPHVFLLHNENSNFVLRYIGAIDDNYKNAAQVKIRFLENAIQALNEGKEIELKETKAIGCTIKTK</sequence>
<dbReference type="CDD" id="cd02969">
    <property type="entry name" value="PRX_like1"/>
    <property type="match status" value="1"/>
</dbReference>
<dbReference type="EMBL" id="BMGL01000014">
    <property type="protein sequence ID" value="GGE21090.1"/>
    <property type="molecule type" value="Genomic_DNA"/>
</dbReference>
<dbReference type="SUPFAM" id="SSF52833">
    <property type="entry name" value="Thioredoxin-like"/>
    <property type="match status" value="1"/>
</dbReference>
<dbReference type="GO" id="GO:0016491">
    <property type="term" value="F:oxidoreductase activity"/>
    <property type="evidence" value="ECO:0007669"/>
    <property type="project" value="InterPro"/>
</dbReference>
<dbReference type="GO" id="GO:0016209">
    <property type="term" value="F:antioxidant activity"/>
    <property type="evidence" value="ECO:0007669"/>
    <property type="project" value="InterPro"/>
</dbReference>
<dbReference type="Gene3D" id="3.40.30.10">
    <property type="entry name" value="Glutaredoxin"/>
    <property type="match status" value="1"/>
</dbReference>
<dbReference type="InterPro" id="IPR000866">
    <property type="entry name" value="AhpC/TSA"/>
</dbReference>
<dbReference type="PANTHER" id="PTHR43640">
    <property type="entry name" value="OS07G0260300 PROTEIN"/>
    <property type="match status" value="1"/>
</dbReference>
<proteinExistence type="predicted"/>
<gene>
    <name evidence="2" type="ORF">GCM10010831_22700</name>
</gene>
<dbReference type="Pfam" id="PF00578">
    <property type="entry name" value="AhpC-TSA"/>
    <property type="match status" value="1"/>
</dbReference>
<organism evidence="2 3">
    <name type="scientific">Psychroflexus salis</name>
    <dbReference type="NCBI Taxonomy" id="1526574"/>
    <lineage>
        <taxon>Bacteria</taxon>
        <taxon>Pseudomonadati</taxon>
        <taxon>Bacteroidota</taxon>
        <taxon>Flavobacteriia</taxon>
        <taxon>Flavobacteriales</taxon>
        <taxon>Flavobacteriaceae</taxon>
        <taxon>Psychroflexus</taxon>
    </lineage>
</organism>
<dbReference type="Proteomes" id="UP000599688">
    <property type="component" value="Unassembled WGS sequence"/>
</dbReference>